<evidence type="ECO:0000256" key="4">
    <source>
        <dbReference type="ARBA" id="ARBA00022679"/>
    </source>
</evidence>
<keyword evidence="11" id="KW-1185">Reference proteome</keyword>
<dbReference type="GO" id="GO:0032259">
    <property type="term" value="P:methylation"/>
    <property type="evidence" value="ECO:0007669"/>
    <property type="project" value="UniProtKB-KW"/>
</dbReference>
<evidence type="ECO:0000256" key="7">
    <source>
        <dbReference type="ARBA" id="ARBA00022833"/>
    </source>
</evidence>
<dbReference type="PROSITE" id="PS50280">
    <property type="entry name" value="SET"/>
    <property type="match status" value="1"/>
</dbReference>
<dbReference type="SUPFAM" id="SSF82199">
    <property type="entry name" value="SET domain"/>
    <property type="match status" value="1"/>
</dbReference>
<feature type="domain" description="SET" evidence="8">
    <location>
        <begin position="191"/>
        <end position="323"/>
    </location>
</feature>
<dbReference type="GO" id="GO:0005694">
    <property type="term" value="C:chromosome"/>
    <property type="evidence" value="ECO:0007669"/>
    <property type="project" value="UniProtKB-SubCell"/>
</dbReference>
<evidence type="ECO:0000256" key="6">
    <source>
        <dbReference type="ARBA" id="ARBA00022723"/>
    </source>
</evidence>
<dbReference type="EMBL" id="CM017327">
    <property type="protein sequence ID" value="KAE8099747.1"/>
    <property type="molecule type" value="Genomic_DNA"/>
</dbReference>
<dbReference type="Gene3D" id="2.170.270.10">
    <property type="entry name" value="SET domain"/>
    <property type="match status" value="1"/>
</dbReference>
<keyword evidence="2" id="KW-0158">Chromosome</keyword>
<evidence type="ECO:0000259" key="9">
    <source>
        <dbReference type="PROSITE" id="PS50868"/>
    </source>
</evidence>
<keyword evidence="3" id="KW-0489">Methyltransferase</keyword>
<evidence type="ECO:0000256" key="2">
    <source>
        <dbReference type="ARBA" id="ARBA00022454"/>
    </source>
</evidence>
<dbReference type="PROSITE" id="PS50868">
    <property type="entry name" value="POST_SET"/>
    <property type="match status" value="1"/>
</dbReference>
<keyword evidence="6" id="KW-0479">Metal-binding</keyword>
<dbReference type="PANTHER" id="PTHR46223:SF3">
    <property type="entry name" value="HISTONE-LYSINE N-METHYLTRANSFERASE SET-23"/>
    <property type="match status" value="1"/>
</dbReference>
<organism evidence="10 11">
    <name type="scientific">Carpinus fangiana</name>
    <dbReference type="NCBI Taxonomy" id="176857"/>
    <lineage>
        <taxon>Eukaryota</taxon>
        <taxon>Viridiplantae</taxon>
        <taxon>Streptophyta</taxon>
        <taxon>Embryophyta</taxon>
        <taxon>Tracheophyta</taxon>
        <taxon>Spermatophyta</taxon>
        <taxon>Magnoliopsida</taxon>
        <taxon>eudicotyledons</taxon>
        <taxon>Gunneridae</taxon>
        <taxon>Pentapetalae</taxon>
        <taxon>rosids</taxon>
        <taxon>fabids</taxon>
        <taxon>Fagales</taxon>
        <taxon>Betulaceae</taxon>
        <taxon>Carpinus</taxon>
    </lineage>
</organism>
<reference evidence="10 11" key="1">
    <citation type="submission" date="2019-06" db="EMBL/GenBank/DDBJ databases">
        <title>A chromosomal-level reference genome of Carpinus fangiana (Coryloideae, Betulaceae).</title>
        <authorList>
            <person name="Yang X."/>
            <person name="Wang Z."/>
            <person name="Zhang L."/>
            <person name="Hao G."/>
            <person name="Liu J."/>
            <person name="Yang Y."/>
        </authorList>
    </citation>
    <scope>NUCLEOTIDE SEQUENCE [LARGE SCALE GENOMIC DNA]</scope>
    <source>
        <strain evidence="10">Cfa_2016G</strain>
        <tissue evidence="10">Leaf</tissue>
    </source>
</reference>
<dbReference type="AlphaFoldDB" id="A0A5N6RMQ6"/>
<dbReference type="OrthoDB" id="5792673at2759"/>
<keyword evidence="5" id="KW-0949">S-adenosyl-L-methionine</keyword>
<sequence>MRQPETKKSCQNNEGQQEVEELNSSRAFLQCLELILPWLTSQELANVSLTSKSLNQISKSITHRRSSDASRSSENLPIPFQNTADDRPYAYFIYTPSQILPSFASQFRRQSWGSGGSSAGPNSAGRLCVEPVSLVDELGESVSGCDCQSCEDDDRCPCIGLNGSDVASECGPSCGCGLECRKRLTQRGVSLRLKIVRDRRKGWGLFADQFIGKGQFVCEYAGELLTTKEATRRQEMYDERLSGAHLSSALLVLREHLPSGKACIRMNIDATRIGNVARFINHSCDGGNLSTKLVRSTAALLPRICFFSSRDIKENEELSFSYGETRLRSNGLQCFCGSSCCFGTLPSEHT</sequence>
<dbReference type="GO" id="GO:0008168">
    <property type="term" value="F:methyltransferase activity"/>
    <property type="evidence" value="ECO:0007669"/>
    <property type="project" value="UniProtKB-KW"/>
</dbReference>
<evidence type="ECO:0000256" key="3">
    <source>
        <dbReference type="ARBA" id="ARBA00022603"/>
    </source>
</evidence>
<dbReference type="Proteomes" id="UP000327013">
    <property type="component" value="Chromosome 7"/>
</dbReference>
<evidence type="ECO:0000259" key="8">
    <source>
        <dbReference type="PROSITE" id="PS50280"/>
    </source>
</evidence>
<dbReference type="InterPro" id="IPR050973">
    <property type="entry name" value="H3K9_Histone-Lys_N-MTase"/>
</dbReference>
<accession>A0A5N6RMQ6</accession>
<dbReference type="InterPro" id="IPR003616">
    <property type="entry name" value="Post-SET_dom"/>
</dbReference>
<gene>
    <name evidence="10" type="ORF">FH972_017703</name>
</gene>
<proteinExistence type="predicted"/>
<evidence type="ECO:0000313" key="11">
    <source>
        <dbReference type="Proteomes" id="UP000327013"/>
    </source>
</evidence>
<evidence type="ECO:0000256" key="1">
    <source>
        <dbReference type="ARBA" id="ARBA00004286"/>
    </source>
</evidence>
<dbReference type="InterPro" id="IPR046341">
    <property type="entry name" value="SET_dom_sf"/>
</dbReference>
<keyword evidence="7" id="KW-0862">Zinc</keyword>
<evidence type="ECO:0000313" key="10">
    <source>
        <dbReference type="EMBL" id="KAE8099747.1"/>
    </source>
</evidence>
<name>A0A5N6RMQ6_9ROSI</name>
<evidence type="ECO:0000256" key="5">
    <source>
        <dbReference type="ARBA" id="ARBA00022691"/>
    </source>
</evidence>
<evidence type="ECO:0008006" key="12">
    <source>
        <dbReference type="Google" id="ProtNLM"/>
    </source>
</evidence>
<keyword evidence="4" id="KW-0808">Transferase</keyword>
<protein>
    <recommendedName>
        <fullName evidence="12">SET domain-containing protein</fullName>
    </recommendedName>
</protein>
<dbReference type="PANTHER" id="PTHR46223">
    <property type="entry name" value="HISTONE-LYSINE N-METHYLTRANSFERASE SUV39H"/>
    <property type="match status" value="1"/>
</dbReference>
<dbReference type="Pfam" id="PF00856">
    <property type="entry name" value="SET"/>
    <property type="match status" value="1"/>
</dbReference>
<dbReference type="SMART" id="SM00317">
    <property type="entry name" value="SET"/>
    <property type="match status" value="1"/>
</dbReference>
<dbReference type="InterPro" id="IPR001214">
    <property type="entry name" value="SET_dom"/>
</dbReference>
<feature type="domain" description="Post-SET" evidence="9">
    <location>
        <begin position="330"/>
        <end position="346"/>
    </location>
</feature>
<dbReference type="GO" id="GO:0046872">
    <property type="term" value="F:metal ion binding"/>
    <property type="evidence" value="ECO:0007669"/>
    <property type="project" value="UniProtKB-KW"/>
</dbReference>
<comment type="subcellular location">
    <subcellularLocation>
        <location evidence="1">Chromosome</location>
    </subcellularLocation>
</comment>